<organism evidence="1 2">
    <name type="scientific">Armadillidium nasatum</name>
    <dbReference type="NCBI Taxonomy" id="96803"/>
    <lineage>
        <taxon>Eukaryota</taxon>
        <taxon>Metazoa</taxon>
        <taxon>Ecdysozoa</taxon>
        <taxon>Arthropoda</taxon>
        <taxon>Crustacea</taxon>
        <taxon>Multicrustacea</taxon>
        <taxon>Malacostraca</taxon>
        <taxon>Eumalacostraca</taxon>
        <taxon>Peracarida</taxon>
        <taxon>Isopoda</taxon>
        <taxon>Oniscidea</taxon>
        <taxon>Crinocheta</taxon>
        <taxon>Armadillidiidae</taxon>
        <taxon>Armadillidium</taxon>
    </lineage>
</organism>
<dbReference type="InterPro" id="IPR004119">
    <property type="entry name" value="EcKL"/>
</dbReference>
<dbReference type="AlphaFoldDB" id="A0A5N5SZB9"/>
<protein>
    <submittedName>
        <fullName evidence="1">Uncharacterized protein</fullName>
    </submittedName>
</protein>
<feature type="non-terminal residue" evidence="1">
    <location>
        <position position="139"/>
    </location>
</feature>
<evidence type="ECO:0000313" key="2">
    <source>
        <dbReference type="Proteomes" id="UP000326759"/>
    </source>
</evidence>
<dbReference type="PANTHER" id="PTHR11012:SF30">
    <property type="entry name" value="PROTEIN KINASE-LIKE DOMAIN-CONTAINING"/>
    <property type="match status" value="1"/>
</dbReference>
<keyword evidence="2" id="KW-1185">Reference proteome</keyword>
<gene>
    <name evidence="1" type="ORF">Anas_04954</name>
</gene>
<reference evidence="1 2" key="1">
    <citation type="journal article" date="2019" name="PLoS Biol.">
        <title>Sex chromosomes control vertical transmission of feminizing Wolbachia symbionts in an isopod.</title>
        <authorList>
            <person name="Becking T."/>
            <person name="Chebbi M.A."/>
            <person name="Giraud I."/>
            <person name="Moumen B."/>
            <person name="Laverre T."/>
            <person name="Caubet Y."/>
            <person name="Peccoud J."/>
            <person name="Gilbert C."/>
            <person name="Cordaux R."/>
        </authorList>
    </citation>
    <scope>NUCLEOTIDE SEQUENCE [LARGE SCALE GENOMIC DNA]</scope>
    <source>
        <strain evidence="1">ANa2</strain>
        <tissue evidence="1">Whole body excluding digestive tract and cuticle</tissue>
    </source>
</reference>
<proteinExistence type="predicted"/>
<name>A0A5N5SZB9_9CRUS</name>
<dbReference type="Pfam" id="PF02958">
    <property type="entry name" value="EcKL"/>
    <property type="match status" value="1"/>
</dbReference>
<dbReference type="PANTHER" id="PTHR11012">
    <property type="entry name" value="PROTEIN KINASE-LIKE DOMAIN-CONTAINING"/>
    <property type="match status" value="1"/>
</dbReference>
<comment type="caution">
    <text evidence="1">The sequence shown here is derived from an EMBL/GenBank/DDBJ whole genome shotgun (WGS) entry which is preliminary data.</text>
</comment>
<dbReference type="Proteomes" id="UP000326759">
    <property type="component" value="Unassembled WGS sequence"/>
</dbReference>
<evidence type="ECO:0000313" key="1">
    <source>
        <dbReference type="EMBL" id="KAB7499287.1"/>
    </source>
</evidence>
<dbReference type="EMBL" id="SEYY01018487">
    <property type="protein sequence ID" value="KAB7499287.1"/>
    <property type="molecule type" value="Genomic_DNA"/>
</dbReference>
<dbReference type="OrthoDB" id="6381776at2759"/>
<sequence>MHKVKYKENNSYGEETYVVKLNPLRPQSSFTDLMEDSYVKETIVLTSIISGMNKQLYRISLPPIKTPRLLAKNMERGREAFVTENLRKKGFVMHDRRKGMDLNHSKLVLEELGRFHASSLLFEETLSPKTISESFEYME</sequence>
<accession>A0A5N5SZB9</accession>